<evidence type="ECO:0000313" key="2">
    <source>
        <dbReference type="EMBL" id="MBW0491340.1"/>
    </source>
</evidence>
<proteinExistence type="predicted"/>
<feature type="region of interest" description="Disordered" evidence="1">
    <location>
        <begin position="1"/>
        <end position="35"/>
    </location>
</feature>
<keyword evidence="3" id="KW-1185">Reference proteome</keyword>
<feature type="compositionally biased region" description="Polar residues" evidence="1">
    <location>
        <begin position="60"/>
        <end position="89"/>
    </location>
</feature>
<dbReference type="EMBL" id="AVOT02011039">
    <property type="protein sequence ID" value="MBW0491340.1"/>
    <property type="molecule type" value="Genomic_DNA"/>
</dbReference>
<comment type="caution">
    <text evidence="2">The sequence shown here is derived from an EMBL/GenBank/DDBJ whole genome shotgun (WGS) entry which is preliminary data.</text>
</comment>
<evidence type="ECO:0000256" key="1">
    <source>
        <dbReference type="SAM" id="MobiDB-lite"/>
    </source>
</evidence>
<dbReference type="AlphaFoldDB" id="A0A9Q3CX99"/>
<sequence>MDKTSSSKLPSIIEEIQEEKLNEETVEGQEKMSSTERLHKKILEMQEQLLAIIKKEGKNKSSSYTPQTSPLEEQTTLPRSFRQHGSPSP</sequence>
<name>A0A9Q3CX99_9BASI</name>
<gene>
    <name evidence="2" type="ORF">O181_031055</name>
</gene>
<evidence type="ECO:0000313" key="3">
    <source>
        <dbReference type="Proteomes" id="UP000765509"/>
    </source>
</evidence>
<dbReference type="Proteomes" id="UP000765509">
    <property type="component" value="Unassembled WGS sequence"/>
</dbReference>
<reference evidence="2" key="1">
    <citation type="submission" date="2021-03" db="EMBL/GenBank/DDBJ databases">
        <title>Draft genome sequence of rust myrtle Austropuccinia psidii MF-1, a brazilian biotype.</title>
        <authorList>
            <person name="Quecine M.C."/>
            <person name="Pachon D.M.R."/>
            <person name="Bonatelli M.L."/>
            <person name="Correr F.H."/>
            <person name="Franceschini L.M."/>
            <person name="Leite T.F."/>
            <person name="Margarido G.R.A."/>
            <person name="Almeida C.A."/>
            <person name="Ferrarezi J.A."/>
            <person name="Labate C.A."/>
        </authorList>
    </citation>
    <scope>NUCLEOTIDE SEQUENCE</scope>
    <source>
        <strain evidence="2">MF-1</strain>
    </source>
</reference>
<feature type="region of interest" description="Disordered" evidence="1">
    <location>
        <begin position="54"/>
        <end position="89"/>
    </location>
</feature>
<feature type="compositionally biased region" description="Basic and acidic residues" evidence="1">
    <location>
        <begin position="18"/>
        <end position="35"/>
    </location>
</feature>
<protein>
    <submittedName>
        <fullName evidence="2">Uncharacterized protein</fullName>
    </submittedName>
</protein>
<organism evidence="2 3">
    <name type="scientific">Austropuccinia psidii MF-1</name>
    <dbReference type="NCBI Taxonomy" id="1389203"/>
    <lineage>
        <taxon>Eukaryota</taxon>
        <taxon>Fungi</taxon>
        <taxon>Dikarya</taxon>
        <taxon>Basidiomycota</taxon>
        <taxon>Pucciniomycotina</taxon>
        <taxon>Pucciniomycetes</taxon>
        <taxon>Pucciniales</taxon>
        <taxon>Sphaerophragmiaceae</taxon>
        <taxon>Austropuccinia</taxon>
    </lineage>
</organism>
<accession>A0A9Q3CX99</accession>